<keyword evidence="3" id="KW-1185">Reference proteome</keyword>
<dbReference type="AlphaFoldDB" id="A0AAD5LW86"/>
<dbReference type="Proteomes" id="UP001196413">
    <property type="component" value="Unassembled WGS sequence"/>
</dbReference>
<evidence type="ECO:0000313" key="3">
    <source>
        <dbReference type="Proteomes" id="UP001196413"/>
    </source>
</evidence>
<feature type="transmembrane region" description="Helical" evidence="1">
    <location>
        <begin position="197"/>
        <end position="217"/>
    </location>
</feature>
<keyword evidence="1" id="KW-0812">Transmembrane</keyword>
<sequence length="218" mass="25012">MPCSTKLLRGSLRNTFGTRQHAVGESRFLDQEFFSRQFSSLSRPVEVESTYRGAKTRRLYAVGGCMVFMWLSTHGFLLYRRQQEHRHLTKKIPPISWEEFVEDYLMRGLVKSVIYQPQYETGNVFLHSTTEKSLRKSFLDKEYFATGKSPHTPDVRFSFHGDGTAVKKALLDLQKASNGSPIPLKAVEFKIDDFPNYWEMAFIAISTVLTLGVITLAK</sequence>
<dbReference type="EMBL" id="JAHQIW010000141">
    <property type="protein sequence ID" value="KAJ1346208.1"/>
    <property type="molecule type" value="Genomic_DNA"/>
</dbReference>
<gene>
    <name evidence="2" type="ORF">KIN20_000947</name>
</gene>
<name>A0AAD5LW86_PARTN</name>
<evidence type="ECO:0000256" key="1">
    <source>
        <dbReference type="SAM" id="Phobius"/>
    </source>
</evidence>
<reference evidence="2" key="1">
    <citation type="submission" date="2021-06" db="EMBL/GenBank/DDBJ databases">
        <title>Parelaphostrongylus tenuis whole genome reference sequence.</title>
        <authorList>
            <person name="Garwood T.J."/>
            <person name="Larsen P.A."/>
            <person name="Fountain-Jones N.M."/>
            <person name="Garbe J.R."/>
            <person name="Macchietto M.G."/>
            <person name="Kania S.A."/>
            <person name="Gerhold R.W."/>
            <person name="Richards J.E."/>
            <person name="Wolf T.M."/>
        </authorList>
    </citation>
    <scope>NUCLEOTIDE SEQUENCE</scope>
    <source>
        <strain evidence="2">MNPRO001-30</strain>
        <tissue evidence="2">Meninges</tissue>
    </source>
</reference>
<accession>A0AAD5LW86</accession>
<protein>
    <submittedName>
        <fullName evidence="2">Uncharacterized protein</fullName>
    </submittedName>
</protein>
<proteinExistence type="predicted"/>
<evidence type="ECO:0000313" key="2">
    <source>
        <dbReference type="EMBL" id="KAJ1346208.1"/>
    </source>
</evidence>
<keyword evidence="1" id="KW-0472">Membrane</keyword>
<organism evidence="2 3">
    <name type="scientific">Parelaphostrongylus tenuis</name>
    <name type="common">Meningeal worm</name>
    <dbReference type="NCBI Taxonomy" id="148309"/>
    <lineage>
        <taxon>Eukaryota</taxon>
        <taxon>Metazoa</taxon>
        <taxon>Ecdysozoa</taxon>
        <taxon>Nematoda</taxon>
        <taxon>Chromadorea</taxon>
        <taxon>Rhabditida</taxon>
        <taxon>Rhabditina</taxon>
        <taxon>Rhabditomorpha</taxon>
        <taxon>Strongyloidea</taxon>
        <taxon>Metastrongylidae</taxon>
        <taxon>Parelaphostrongylus</taxon>
    </lineage>
</organism>
<feature type="transmembrane region" description="Helical" evidence="1">
    <location>
        <begin position="59"/>
        <end position="79"/>
    </location>
</feature>
<comment type="caution">
    <text evidence="2">The sequence shown here is derived from an EMBL/GenBank/DDBJ whole genome shotgun (WGS) entry which is preliminary data.</text>
</comment>
<keyword evidence="1" id="KW-1133">Transmembrane helix</keyword>